<organism evidence="1 2">
    <name type="scientific">Hydnum rufescens UP504</name>
    <dbReference type="NCBI Taxonomy" id="1448309"/>
    <lineage>
        <taxon>Eukaryota</taxon>
        <taxon>Fungi</taxon>
        <taxon>Dikarya</taxon>
        <taxon>Basidiomycota</taxon>
        <taxon>Agaricomycotina</taxon>
        <taxon>Agaricomycetes</taxon>
        <taxon>Cantharellales</taxon>
        <taxon>Hydnaceae</taxon>
        <taxon>Hydnum</taxon>
    </lineage>
</organism>
<keyword evidence="2" id="KW-1185">Reference proteome</keyword>
<proteinExistence type="predicted"/>
<reference evidence="1" key="1">
    <citation type="journal article" date="2020" name="Nat. Commun.">
        <title>Large-scale genome sequencing of mycorrhizal fungi provides insights into the early evolution of symbiotic traits.</title>
        <authorList>
            <person name="Miyauchi S."/>
            <person name="Kiss E."/>
            <person name="Kuo A."/>
            <person name="Drula E."/>
            <person name="Kohler A."/>
            <person name="Sanchez-Garcia M."/>
            <person name="Morin E."/>
            <person name="Andreopoulos B."/>
            <person name="Barry K.W."/>
            <person name="Bonito G."/>
            <person name="Buee M."/>
            <person name="Carver A."/>
            <person name="Chen C."/>
            <person name="Cichocki N."/>
            <person name="Clum A."/>
            <person name="Culley D."/>
            <person name="Crous P.W."/>
            <person name="Fauchery L."/>
            <person name="Girlanda M."/>
            <person name="Hayes R.D."/>
            <person name="Keri Z."/>
            <person name="LaButti K."/>
            <person name="Lipzen A."/>
            <person name="Lombard V."/>
            <person name="Magnuson J."/>
            <person name="Maillard F."/>
            <person name="Murat C."/>
            <person name="Nolan M."/>
            <person name="Ohm R.A."/>
            <person name="Pangilinan J."/>
            <person name="Pereira M.F."/>
            <person name="Perotto S."/>
            <person name="Peter M."/>
            <person name="Pfister S."/>
            <person name="Riley R."/>
            <person name="Sitrit Y."/>
            <person name="Stielow J.B."/>
            <person name="Szollosi G."/>
            <person name="Zifcakova L."/>
            <person name="Stursova M."/>
            <person name="Spatafora J.W."/>
            <person name="Tedersoo L."/>
            <person name="Vaario L.M."/>
            <person name="Yamada A."/>
            <person name="Yan M."/>
            <person name="Wang P."/>
            <person name="Xu J."/>
            <person name="Bruns T."/>
            <person name="Baldrian P."/>
            <person name="Vilgalys R."/>
            <person name="Dunand C."/>
            <person name="Henrissat B."/>
            <person name="Grigoriev I.V."/>
            <person name="Hibbett D."/>
            <person name="Nagy L.G."/>
            <person name="Martin F.M."/>
        </authorList>
    </citation>
    <scope>NUCLEOTIDE SEQUENCE</scope>
    <source>
        <strain evidence="1">UP504</strain>
    </source>
</reference>
<dbReference type="EMBL" id="MU128937">
    <property type="protein sequence ID" value="KAF9516637.1"/>
    <property type="molecule type" value="Genomic_DNA"/>
</dbReference>
<evidence type="ECO:0000313" key="2">
    <source>
        <dbReference type="Proteomes" id="UP000886523"/>
    </source>
</evidence>
<dbReference type="Proteomes" id="UP000886523">
    <property type="component" value="Unassembled WGS sequence"/>
</dbReference>
<comment type="caution">
    <text evidence="1">The sequence shown here is derived from an EMBL/GenBank/DDBJ whole genome shotgun (WGS) entry which is preliminary data.</text>
</comment>
<accession>A0A9P6DWP4</accession>
<dbReference type="AlphaFoldDB" id="A0A9P6DWP4"/>
<name>A0A9P6DWP4_9AGAM</name>
<evidence type="ECO:0000313" key="1">
    <source>
        <dbReference type="EMBL" id="KAF9516637.1"/>
    </source>
</evidence>
<gene>
    <name evidence="1" type="ORF">BS47DRAFT_618220</name>
</gene>
<sequence length="77" mass="8901">MAKRLVLARLSPSRLRRMLPLDWLWRLSAGLTLHDSTDFRHSSTHLAMFPAAQFPCLVFTHIILAIPLPRRPFHCTP</sequence>
<protein>
    <submittedName>
        <fullName evidence="1">Uncharacterized protein</fullName>
    </submittedName>
</protein>